<dbReference type="EMBL" id="JAHLPM010000007">
    <property type="protein sequence ID" value="MBU5438318.1"/>
    <property type="molecule type" value="Genomic_DNA"/>
</dbReference>
<proteinExistence type="predicted"/>
<sequence>MKKFKGNRSLKEILQNAKENGWDVDTTEFDKDGSDWIWIRDIRNRMLQIKFNTTNGNFFIWNPSSEKPVATHLSTELDNEDWYAEILNLFYLPHLLSETGIKKLEITGFKR</sequence>
<name>A0ABS6E5W4_9FIRM</name>
<comment type="caution">
    <text evidence="1">The sequence shown here is derived from an EMBL/GenBank/DDBJ whole genome shotgun (WGS) entry which is preliminary data.</text>
</comment>
<organism evidence="1 2">
    <name type="scientific">Tissierella simiarum</name>
    <dbReference type="NCBI Taxonomy" id="2841534"/>
    <lineage>
        <taxon>Bacteria</taxon>
        <taxon>Bacillati</taxon>
        <taxon>Bacillota</taxon>
        <taxon>Tissierellia</taxon>
        <taxon>Tissierellales</taxon>
        <taxon>Tissierellaceae</taxon>
        <taxon>Tissierella</taxon>
    </lineage>
</organism>
<gene>
    <name evidence="1" type="ORF">KQI42_09875</name>
</gene>
<keyword evidence="2" id="KW-1185">Reference proteome</keyword>
<reference evidence="1 2" key="1">
    <citation type="submission" date="2021-06" db="EMBL/GenBank/DDBJ databases">
        <authorList>
            <person name="Sun Q."/>
            <person name="Li D."/>
        </authorList>
    </citation>
    <scope>NUCLEOTIDE SEQUENCE [LARGE SCALE GENOMIC DNA]</scope>
    <source>
        <strain evidence="1 2">MSJ-40</strain>
    </source>
</reference>
<dbReference type="Proteomes" id="UP000749471">
    <property type="component" value="Unassembled WGS sequence"/>
</dbReference>
<evidence type="ECO:0000313" key="2">
    <source>
        <dbReference type="Proteomes" id="UP000749471"/>
    </source>
</evidence>
<evidence type="ECO:0000313" key="1">
    <source>
        <dbReference type="EMBL" id="MBU5438318.1"/>
    </source>
</evidence>
<protein>
    <submittedName>
        <fullName evidence="1">Uncharacterized protein</fullName>
    </submittedName>
</protein>
<dbReference type="RefSeq" id="WP_216519332.1">
    <property type="nucleotide sequence ID" value="NZ_JAHLPM010000007.1"/>
</dbReference>
<accession>A0ABS6E5W4</accession>